<accession>A0A8X6N4G8</accession>
<evidence type="ECO:0000313" key="2">
    <source>
        <dbReference type="Proteomes" id="UP000887013"/>
    </source>
</evidence>
<organism evidence="1 2">
    <name type="scientific">Nephila pilipes</name>
    <name type="common">Giant wood spider</name>
    <name type="synonym">Nephila maculata</name>
    <dbReference type="NCBI Taxonomy" id="299642"/>
    <lineage>
        <taxon>Eukaryota</taxon>
        <taxon>Metazoa</taxon>
        <taxon>Ecdysozoa</taxon>
        <taxon>Arthropoda</taxon>
        <taxon>Chelicerata</taxon>
        <taxon>Arachnida</taxon>
        <taxon>Araneae</taxon>
        <taxon>Araneomorphae</taxon>
        <taxon>Entelegynae</taxon>
        <taxon>Araneoidea</taxon>
        <taxon>Nephilidae</taxon>
        <taxon>Nephila</taxon>
    </lineage>
</organism>
<gene>
    <name evidence="1" type="ORF">NPIL_702321</name>
</gene>
<protein>
    <submittedName>
        <fullName evidence="1">Uncharacterized protein</fullName>
    </submittedName>
</protein>
<comment type="caution">
    <text evidence="1">The sequence shown here is derived from an EMBL/GenBank/DDBJ whole genome shotgun (WGS) entry which is preliminary data.</text>
</comment>
<proteinExistence type="predicted"/>
<name>A0A8X6N4G8_NEPPI</name>
<dbReference type="Proteomes" id="UP000887013">
    <property type="component" value="Unassembled WGS sequence"/>
</dbReference>
<dbReference type="AlphaFoldDB" id="A0A8X6N4G8"/>
<dbReference type="EMBL" id="BMAW01053949">
    <property type="protein sequence ID" value="GFS93627.1"/>
    <property type="molecule type" value="Genomic_DNA"/>
</dbReference>
<reference evidence="1" key="1">
    <citation type="submission" date="2020-08" db="EMBL/GenBank/DDBJ databases">
        <title>Multicomponent nature underlies the extraordinary mechanical properties of spider dragline silk.</title>
        <authorList>
            <person name="Kono N."/>
            <person name="Nakamura H."/>
            <person name="Mori M."/>
            <person name="Yoshida Y."/>
            <person name="Ohtoshi R."/>
            <person name="Malay A.D."/>
            <person name="Moran D.A.P."/>
            <person name="Tomita M."/>
            <person name="Numata K."/>
            <person name="Arakawa K."/>
        </authorList>
    </citation>
    <scope>NUCLEOTIDE SEQUENCE</scope>
</reference>
<evidence type="ECO:0000313" key="1">
    <source>
        <dbReference type="EMBL" id="GFS93627.1"/>
    </source>
</evidence>
<sequence length="91" mass="10783">MRNRDMNSRLDFNISAKRDSDLSPYVTAVYLINNIDPILSVFLQKMPIIKQLNEYLANNPFRQRKLKNIEDRILLPFNFHSRDWAKSAMTP</sequence>
<keyword evidence="2" id="KW-1185">Reference proteome</keyword>